<dbReference type="GO" id="GO:0048476">
    <property type="term" value="C:Holliday junction resolvase complex"/>
    <property type="evidence" value="ECO:0007669"/>
    <property type="project" value="UniProtKB-UniRule"/>
</dbReference>
<comment type="cofactor">
    <cofactor evidence="13">
        <name>Mg(2+)</name>
        <dbReference type="ChEBI" id="CHEBI:18420"/>
    </cofactor>
    <text evidence="13">Binds 2 Mg(2+) ion per subunit.</text>
</comment>
<dbReference type="GO" id="GO:0008821">
    <property type="term" value="F:crossover junction DNA endonuclease activity"/>
    <property type="evidence" value="ECO:0007669"/>
    <property type="project" value="UniProtKB-UniRule"/>
</dbReference>
<comment type="subunit">
    <text evidence="13">Homodimer which binds Holliday junction (HJ) DNA. The HJ becomes 2-fold symmetrical on binding to RuvC with unstacked arms; it has a different conformation from HJ DNA in complex with RuvA. In the full resolvosome a probable DNA-RuvA(4)-RuvB(12)-RuvC(2) complex forms which resolves the HJ.</text>
</comment>
<evidence type="ECO:0000256" key="9">
    <source>
        <dbReference type="ARBA" id="ARBA00023125"/>
    </source>
</evidence>
<dbReference type="InterPro" id="IPR036397">
    <property type="entry name" value="RNaseH_sf"/>
</dbReference>
<evidence type="ECO:0000313" key="16">
    <source>
        <dbReference type="Proteomes" id="UP000317171"/>
    </source>
</evidence>
<feature type="binding site" evidence="13">
    <location>
        <position position="156"/>
    </location>
    <ligand>
        <name>Mg(2+)</name>
        <dbReference type="ChEBI" id="CHEBI:18420"/>
        <label>1</label>
    </ligand>
</feature>
<feature type="active site" evidence="13">
    <location>
        <position position="22"/>
    </location>
</feature>
<evidence type="ECO:0000256" key="12">
    <source>
        <dbReference type="ARBA" id="ARBA00029354"/>
    </source>
</evidence>
<dbReference type="InterPro" id="IPR012337">
    <property type="entry name" value="RNaseH-like_sf"/>
</dbReference>
<keyword evidence="9 13" id="KW-0238">DNA-binding</keyword>
<accession>A0A517RAT0</accession>
<dbReference type="GO" id="GO:0003677">
    <property type="term" value="F:DNA binding"/>
    <property type="evidence" value="ECO:0007669"/>
    <property type="project" value="UniProtKB-KW"/>
</dbReference>
<evidence type="ECO:0000256" key="10">
    <source>
        <dbReference type="ARBA" id="ARBA00023172"/>
    </source>
</evidence>
<evidence type="ECO:0000256" key="3">
    <source>
        <dbReference type="ARBA" id="ARBA00022722"/>
    </source>
</evidence>
<evidence type="ECO:0000256" key="8">
    <source>
        <dbReference type="ARBA" id="ARBA00022842"/>
    </source>
</evidence>
<dbReference type="GO" id="GO:0006310">
    <property type="term" value="P:DNA recombination"/>
    <property type="evidence" value="ECO:0007669"/>
    <property type="project" value="UniProtKB-UniRule"/>
</dbReference>
<comment type="subcellular location">
    <subcellularLocation>
        <location evidence="13">Cytoplasm</location>
    </subcellularLocation>
</comment>
<keyword evidence="11 13" id="KW-0234">DNA repair</keyword>
<protein>
    <recommendedName>
        <fullName evidence="13 14">Crossover junction endodeoxyribonuclease RuvC</fullName>
        <ecNumber evidence="13 14">3.1.21.10</ecNumber>
    </recommendedName>
    <alternativeName>
        <fullName evidence="13">Holliday junction nuclease RuvC</fullName>
    </alternativeName>
    <alternativeName>
        <fullName evidence="13">Holliday junction resolvase RuvC</fullName>
    </alternativeName>
</protein>
<dbReference type="Gene3D" id="3.30.420.10">
    <property type="entry name" value="Ribonuclease H-like superfamily/Ribonuclease H"/>
    <property type="match status" value="1"/>
</dbReference>
<name>A0A517RAT0_9PLAN</name>
<dbReference type="OrthoDB" id="9805499at2"/>
<feature type="active site" evidence="13">
    <location>
        <position position="82"/>
    </location>
</feature>
<evidence type="ECO:0000256" key="6">
    <source>
        <dbReference type="ARBA" id="ARBA00022763"/>
    </source>
</evidence>
<keyword evidence="7 13" id="KW-0378">Hydrolase</keyword>
<dbReference type="GO" id="GO:0000287">
    <property type="term" value="F:magnesium ion binding"/>
    <property type="evidence" value="ECO:0007669"/>
    <property type="project" value="UniProtKB-UniRule"/>
</dbReference>
<evidence type="ECO:0000313" key="15">
    <source>
        <dbReference type="EMBL" id="QDT40985.1"/>
    </source>
</evidence>
<comment type="function">
    <text evidence="13">The RuvA-RuvB-RuvC complex processes Holliday junction (HJ) DNA during genetic recombination and DNA repair. Endonuclease that resolves HJ intermediates. Cleaves cruciform DNA by making single-stranded nicks across the HJ at symmetrical positions within the homologous arms, yielding a 5'-phosphate and a 3'-hydroxyl group; requires a central core of homology in the junction. The consensus cleavage sequence is 5'-(A/T)TT(C/G)-3'. Cleavage occurs on the 3'-side of the TT dinucleotide at the point of strand exchange. HJ branch migration catalyzed by RuvA-RuvB allows RuvC to scan DNA until it finds its consensus sequence, where it cleaves and resolves the cruciform DNA.</text>
</comment>
<feature type="binding site" evidence="13">
    <location>
        <position position="82"/>
    </location>
    <ligand>
        <name>Mg(2+)</name>
        <dbReference type="ChEBI" id="CHEBI:18420"/>
        <label>2</label>
    </ligand>
</feature>
<keyword evidence="16" id="KW-1185">Reference proteome</keyword>
<evidence type="ECO:0000256" key="2">
    <source>
        <dbReference type="ARBA" id="ARBA00022490"/>
    </source>
</evidence>
<dbReference type="SUPFAM" id="SSF53098">
    <property type="entry name" value="Ribonuclease H-like"/>
    <property type="match status" value="1"/>
</dbReference>
<dbReference type="InterPro" id="IPR020563">
    <property type="entry name" value="X-over_junc_endoDNase_Mg_BS"/>
</dbReference>
<dbReference type="KEGG" id="gaz:Pan241w_10440"/>
<dbReference type="EC" id="3.1.21.10" evidence="13 14"/>
<evidence type="ECO:0000256" key="13">
    <source>
        <dbReference type="HAMAP-Rule" id="MF_00034"/>
    </source>
</evidence>
<organism evidence="15 16">
    <name type="scientific">Gimesia alba</name>
    <dbReference type="NCBI Taxonomy" id="2527973"/>
    <lineage>
        <taxon>Bacteria</taxon>
        <taxon>Pseudomonadati</taxon>
        <taxon>Planctomycetota</taxon>
        <taxon>Planctomycetia</taxon>
        <taxon>Planctomycetales</taxon>
        <taxon>Planctomycetaceae</taxon>
        <taxon>Gimesia</taxon>
    </lineage>
</organism>
<dbReference type="InterPro" id="IPR002176">
    <property type="entry name" value="X-over_junc_endoDNase_RuvC"/>
</dbReference>
<keyword evidence="8 13" id="KW-0460">Magnesium</keyword>
<evidence type="ECO:0000256" key="11">
    <source>
        <dbReference type="ARBA" id="ARBA00023204"/>
    </source>
</evidence>
<evidence type="ECO:0000256" key="5">
    <source>
        <dbReference type="ARBA" id="ARBA00022759"/>
    </source>
</evidence>
<evidence type="ECO:0000256" key="1">
    <source>
        <dbReference type="ARBA" id="ARBA00009518"/>
    </source>
</evidence>
<keyword evidence="2 13" id="KW-0963">Cytoplasm</keyword>
<comment type="similarity">
    <text evidence="1 13">Belongs to the RuvC family.</text>
</comment>
<dbReference type="Pfam" id="PF02075">
    <property type="entry name" value="RuvC"/>
    <property type="match status" value="1"/>
</dbReference>
<dbReference type="HAMAP" id="MF_00034">
    <property type="entry name" value="RuvC"/>
    <property type="match status" value="1"/>
</dbReference>
<dbReference type="AlphaFoldDB" id="A0A517RAT0"/>
<dbReference type="PROSITE" id="PS01321">
    <property type="entry name" value="RUVC"/>
    <property type="match status" value="1"/>
</dbReference>
<evidence type="ECO:0000256" key="4">
    <source>
        <dbReference type="ARBA" id="ARBA00022723"/>
    </source>
</evidence>
<dbReference type="GO" id="GO:0005737">
    <property type="term" value="C:cytoplasm"/>
    <property type="evidence" value="ECO:0007669"/>
    <property type="project" value="UniProtKB-SubCell"/>
</dbReference>
<reference evidence="15 16" key="1">
    <citation type="submission" date="2019-02" db="EMBL/GenBank/DDBJ databases">
        <title>Deep-cultivation of Planctomycetes and their phenomic and genomic characterization uncovers novel biology.</title>
        <authorList>
            <person name="Wiegand S."/>
            <person name="Jogler M."/>
            <person name="Boedeker C."/>
            <person name="Pinto D."/>
            <person name="Vollmers J."/>
            <person name="Rivas-Marin E."/>
            <person name="Kohn T."/>
            <person name="Peeters S.H."/>
            <person name="Heuer A."/>
            <person name="Rast P."/>
            <person name="Oberbeckmann S."/>
            <person name="Bunk B."/>
            <person name="Jeske O."/>
            <person name="Meyerdierks A."/>
            <person name="Storesund J.E."/>
            <person name="Kallscheuer N."/>
            <person name="Luecker S."/>
            <person name="Lage O.M."/>
            <person name="Pohl T."/>
            <person name="Merkel B.J."/>
            <person name="Hornburger P."/>
            <person name="Mueller R.-W."/>
            <person name="Bruemmer F."/>
            <person name="Labrenz M."/>
            <person name="Spormann A.M."/>
            <person name="Op den Camp H."/>
            <person name="Overmann J."/>
            <person name="Amann R."/>
            <person name="Jetten M.S.M."/>
            <person name="Mascher T."/>
            <person name="Medema M.H."/>
            <person name="Devos D.P."/>
            <person name="Kaster A.-K."/>
            <person name="Ovreas L."/>
            <person name="Rohde M."/>
            <person name="Galperin M.Y."/>
            <person name="Jogler C."/>
        </authorList>
    </citation>
    <scope>NUCLEOTIDE SEQUENCE [LARGE SCALE GENOMIC DNA]</scope>
    <source>
        <strain evidence="15 16">Pan241w</strain>
    </source>
</reference>
<dbReference type="FunFam" id="3.30.420.10:FF:000002">
    <property type="entry name" value="Crossover junction endodeoxyribonuclease RuvC"/>
    <property type="match status" value="1"/>
</dbReference>
<dbReference type="PANTHER" id="PTHR30194">
    <property type="entry name" value="CROSSOVER JUNCTION ENDODEOXYRIBONUCLEASE RUVC"/>
    <property type="match status" value="1"/>
</dbReference>
<dbReference type="PRINTS" id="PR00696">
    <property type="entry name" value="RSOLVASERUVC"/>
</dbReference>
<sequence length="176" mass="19251">MNLNSTTDDEELTTPTRFLGIDPGLNRTGYALLEHSLKGPVLCEGGIIRSTQDGNLASRVHEIGSGIREVIEEFRPDIMVIEQVFTTPKFPKSSIIMAHARGAILYAAHDGGVPVVHYTPTQIKRLITGSGRASKEQMQHAIKTELGLKTILEPNDVADAFAAALCHYHTIRVTCF</sequence>
<keyword evidence="6 13" id="KW-0227">DNA damage</keyword>
<dbReference type="RefSeq" id="WP_145211829.1">
    <property type="nucleotide sequence ID" value="NZ_CP036269.1"/>
</dbReference>
<keyword evidence="10 13" id="KW-0233">DNA recombination</keyword>
<dbReference type="NCBIfam" id="TIGR00228">
    <property type="entry name" value="ruvC"/>
    <property type="match status" value="1"/>
</dbReference>
<dbReference type="PANTHER" id="PTHR30194:SF3">
    <property type="entry name" value="CROSSOVER JUNCTION ENDODEOXYRIBONUCLEASE RUVC"/>
    <property type="match status" value="1"/>
</dbReference>
<feature type="active site" evidence="13">
    <location>
        <position position="156"/>
    </location>
</feature>
<keyword evidence="5 13" id="KW-0255">Endonuclease</keyword>
<evidence type="ECO:0000256" key="14">
    <source>
        <dbReference type="NCBIfam" id="TIGR00228"/>
    </source>
</evidence>
<comment type="catalytic activity">
    <reaction evidence="12 13">
        <text>Endonucleolytic cleavage at a junction such as a reciprocal single-stranded crossover between two homologous DNA duplexes (Holliday junction).</text>
        <dbReference type="EC" id="3.1.21.10"/>
    </reaction>
</comment>
<gene>
    <name evidence="13 15" type="primary">ruvC</name>
    <name evidence="15" type="ORF">Pan241w_10440</name>
</gene>
<keyword evidence="4 13" id="KW-0479">Metal-binding</keyword>
<evidence type="ECO:0000256" key="7">
    <source>
        <dbReference type="ARBA" id="ARBA00022801"/>
    </source>
</evidence>
<dbReference type="GO" id="GO:0006281">
    <property type="term" value="P:DNA repair"/>
    <property type="evidence" value="ECO:0007669"/>
    <property type="project" value="UniProtKB-UniRule"/>
</dbReference>
<dbReference type="Proteomes" id="UP000317171">
    <property type="component" value="Chromosome"/>
</dbReference>
<feature type="binding site" evidence="13">
    <location>
        <position position="22"/>
    </location>
    <ligand>
        <name>Mg(2+)</name>
        <dbReference type="ChEBI" id="CHEBI:18420"/>
        <label>1</label>
    </ligand>
</feature>
<keyword evidence="3 13" id="KW-0540">Nuclease</keyword>
<dbReference type="EMBL" id="CP036269">
    <property type="protein sequence ID" value="QDT40985.1"/>
    <property type="molecule type" value="Genomic_DNA"/>
</dbReference>
<dbReference type="CDD" id="cd16962">
    <property type="entry name" value="RuvC"/>
    <property type="match status" value="1"/>
</dbReference>
<proteinExistence type="inferred from homology"/>